<dbReference type="AlphaFoldDB" id="A0A6J7G997"/>
<protein>
    <submittedName>
        <fullName evidence="1">Unannotated protein</fullName>
    </submittedName>
</protein>
<name>A0A6J7G997_9ZZZZ</name>
<organism evidence="1">
    <name type="scientific">freshwater metagenome</name>
    <dbReference type="NCBI Taxonomy" id="449393"/>
    <lineage>
        <taxon>unclassified sequences</taxon>
        <taxon>metagenomes</taxon>
        <taxon>ecological metagenomes</taxon>
    </lineage>
</organism>
<proteinExistence type="predicted"/>
<sequence length="147" mass="15731">MRVPSRAVVVLPCVLVPLLLAGCGGTDDPPRGAAPPDPRLRGLEARSTRAAAVLRAAERIAGTDTIVDLTFERDRFTVLTAWVTREEHDTPANGLQEGAAVRDSGKIASICRAVRRIDPGADAFVTSYDGVGWRENCPQNGNVDGRR</sequence>
<dbReference type="EMBL" id="CAFBMK010000026">
    <property type="protein sequence ID" value="CAB4903098.1"/>
    <property type="molecule type" value="Genomic_DNA"/>
</dbReference>
<dbReference type="PROSITE" id="PS51257">
    <property type="entry name" value="PROKAR_LIPOPROTEIN"/>
    <property type="match status" value="1"/>
</dbReference>
<accession>A0A6J7G997</accession>
<gene>
    <name evidence="1" type="ORF">UFOPK3564_00701</name>
</gene>
<reference evidence="1" key="1">
    <citation type="submission" date="2020-05" db="EMBL/GenBank/DDBJ databases">
        <authorList>
            <person name="Chiriac C."/>
            <person name="Salcher M."/>
            <person name="Ghai R."/>
            <person name="Kavagutti S V."/>
        </authorList>
    </citation>
    <scope>NUCLEOTIDE SEQUENCE</scope>
</reference>
<evidence type="ECO:0000313" key="1">
    <source>
        <dbReference type="EMBL" id="CAB4903098.1"/>
    </source>
</evidence>